<keyword evidence="5 6" id="KW-0472">Membrane</keyword>
<comment type="subcellular location">
    <subcellularLocation>
        <location evidence="1">Cell membrane</location>
        <topology evidence="1">Multi-pass membrane protein</topology>
    </subcellularLocation>
</comment>
<feature type="transmembrane region" description="Helical" evidence="6">
    <location>
        <begin position="257"/>
        <end position="281"/>
    </location>
</feature>
<dbReference type="PROSITE" id="PS50850">
    <property type="entry name" value="MFS"/>
    <property type="match status" value="1"/>
</dbReference>
<dbReference type="EMBL" id="BJXQ01000011">
    <property type="protein sequence ID" value="GEN03984.1"/>
    <property type="molecule type" value="Genomic_DNA"/>
</dbReference>
<dbReference type="Pfam" id="PF07690">
    <property type="entry name" value="MFS_1"/>
    <property type="match status" value="1"/>
</dbReference>
<dbReference type="Gene3D" id="1.20.1250.20">
    <property type="entry name" value="MFS general substrate transporter like domains"/>
    <property type="match status" value="1"/>
</dbReference>
<feature type="transmembrane region" description="Helical" evidence="6">
    <location>
        <begin position="293"/>
        <end position="317"/>
    </location>
</feature>
<dbReference type="AlphaFoldDB" id="A0A6N3T7M4"/>
<name>A0A6N3T7M4_9PROT</name>
<dbReference type="PANTHER" id="PTHR43124:SF3">
    <property type="entry name" value="CHLORAMPHENICOL EFFLUX PUMP RV0191"/>
    <property type="match status" value="1"/>
</dbReference>
<protein>
    <submittedName>
        <fullName evidence="8">MFS transporter</fullName>
    </submittedName>
</protein>
<keyword evidence="3 6" id="KW-0812">Transmembrane</keyword>
<evidence type="ECO:0000256" key="4">
    <source>
        <dbReference type="ARBA" id="ARBA00022989"/>
    </source>
</evidence>
<feature type="transmembrane region" description="Helical" evidence="6">
    <location>
        <begin position="350"/>
        <end position="369"/>
    </location>
</feature>
<dbReference type="InterPro" id="IPR050189">
    <property type="entry name" value="MFS_Efflux_Transporters"/>
</dbReference>
<reference evidence="8 9" key="1">
    <citation type="submission" date="2019-07" db="EMBL/GenBank/DDBJ databases">
        <title>Whole genome shotgun sequence of Acetobacter indonesiensis NBRC 16471.</title>
        <authorList>
            <person name="Hosoyama A."/>
            <person name="Uohara A."/>
            <person name="Ohji S."/>
            <person name="Ichikawa N."/>
        </authorList>
    </citation>
    <scope>NUCLEOTIDE SEQUENCE [LARGE SCALE GENOMIC DNA]</scope>
    <source>
        <strain evidence="8 9">NBRC 16471</strain>
    </source>
</reference>
<sequence>MAAALCAQAGLLKRVFFKSLALRVRGLKDGGSPVMGCNHTQESRKAGERTVSQKFSSQTMVGLGALCAATFTAITTELAPIGLMLEMARTFGVGVGQVGLAVSAYALIVAVIAVLLTRLTAGVDRKKLLLSALSGYVLTNVIGATAPSFAVLCVGRVIGGASHALLMSMVSAYAAHLVPERQTGRAISIVFGGASLGGVLGVPGAAAIGHFAGWRIALWVAAALAAILTLFIAAYLPRVGHAAKPASLVIVRAPGAMRAFVQAILANALFFLAQNVLYTYIAPVLMAHGLSEASVSVDLLVIGACSLSGLWAAGLVVDKSPRMGLLSAGVVMIAGITLLCGGLVSGLMTVAAAAVWCAGYAGVIPFIMSGAIRTRATSADIAGAAVNSTSNIGILLGSAFGGKLLASYGVSVLAPTAIGITILTLLVVLFSRQAFPAHLHDHSDGM</sequence>
<feature type="transmembrane region" description="Helical" evidence="6">
    <location>
        <begin position="61"/>
        <end position="85"/>
    </location>
</feature>
<evidence type="ECO:0000313" key="8">
    <source>
        <dbReference type="EMBL" id="GEN03984.1"/>
    </source>
</evidence>
<dbReference type="CDD" id="cd17324">
    <property type="entry name" value="MFS_NepI_like"/>
    <property type="match status" value="1"/>
</dbReference>
<evidence type="ECO:0000256" key="3">
    <source>
        <dbReference type="ARBA" id="ARBA00022692"/>
    </source>
</evidence>
<dbReference type="GO" id="GO:0022857">
    <property type="term" value="F:transmembrane transporter activity"/>
    <property type="evidence" value="ECO:0007669"/>
    <property type="project" value="InterPro"/>
</dbReference>
<comment type="caution">
    <text evidence="8">The sequence shown here is derived from an EMBL/GenBank/DDBJ whole genome shotgun (WGS) entry which is preliminary data.</text>
</comment>
<evidence type="ECO:0000313" key="9">
    <source>
        <dbReference type="Proteomes" id="UP000321104"/>
    </source>
</evidence>
<gene>
    <name evidence="8" type="ORF">AIN02nite_20090</name>
</gene>
<evidence type="ECO:0000256" key="2">
    <source>
        <dbReference type="ARBA" id="ARBA00022475"/>
    </source>
</evidence>
<dbReference type="InterPro" id="IPR020846">
    <property type="entry name" value="MFS_dom"/>
</dbReference>
<evidence type="ECO:0000256" key="1">
    <source>
        <dbReference type="ARBA" id="ARBA00004651"/>
    </source>
</evidence>
<feature type="transmembrane region" description="Helical" evidence="6">
    <location>
        <begin position="128"/>
        <end position="151"/>
    </location>
</feature>
<dbReference type="Proteomes" id="UP000321104">
    <property type="component" value="Unassembled WGS sequence"/>
</dbReference>
<evidence type="ECO:0000256" key="5">
    <source>
        <dbReference type="ARBA" id="ARBA00023136"/>
    </source>
</evidence>
<feature type="domain" description="Major facilitator superfamily (MFS) profile" evidence="7">
    <location>
        <begin position="57"/>
        <end position="436"/>
    </location>
</feature>
<feature type="transmembrane region" description="Helical" evidence="6">
    <location>
        <begin position="157"/>
        <end position="175"/>
    </location>
</feature>
<dbReference type="InterPro" id="IPR011701">
    <property type="entry name" value="MFS"/>
</dbReference>
<evidence type="ECO:0000256" key="6">
    <source>
        <dbReference type="SAM" id="Phobius"/>
    </source>
</evidence>
<feature type="transmembrane region" description="Helical" evidence="6">
    <location>
        <begin position="406"/>
        <end position="430"/>
    </location>
</feature>
<dbReference type="GO" id="GO:0005886">
    <property type="term" value="C:plasma membrane"/>
    <property type="evidence" value="ECO:0007669"/>
    <property type="project" value="UniProtKB-SubCell"/>
</dbReference>
<organism evidence="8 9">
    <name type="scientific">Acetobacter indonesiensis</name>
    <dbReference type="NCBI Taxonomy" id="104101"/>
    <lineage>
        <taxon>Bacteria</taxon>
        <taxon>Pseudomonadati</taxon>
        <taxon>Pseudomonadota</taxon>
        <taxon>Alphaproteobacteria</taxon>
        <taxon>Acetobacterales</taxon>
        <taxon>Acetobacteraceae</taxon>
        <taxon>Acetobacter</taxon>
    </lineage>
</organism>
<keyword evidence="2" id="KW-1003">Cell membrane</keyword>
<feature type="transmembrane region" description="Helical" evidence="6">
    <location>
        <begin position="91"/>
        <end position="116"/>
    </location>
</feature>
<evidence type="ECO:0000259" key="7">
    <source>
        <dbReference type="PROSITE" id="PS50850"/>
    </source>
</evidence>
<feature type="transmembrane region" description="Helical" evidence="6">
    <location>
        <begin position="187"/>
        <end position="210"/>
    </location>
</feature>
<accession>A0A6N3T7M4</accession>
<keyword evidence="4 6" id="KW-1133">Transmembrane helix</keyword>
<feature type="transmembrane region" description="Helical" evidence="6">
    <location>
        <begin position="324"/>
        <end position="344"/>
    </location>
</feature>
<proteinExistence type="predicted"/>
<dbReference type="SUPFAM" id="SSF103473">
    <property type="entry name" value="MFS general substrate transporter"/>
    <property type="match status" value="1"/>
</dbReference>
<feature type="transmembrane region" description="Helical" evidence="6">
    <location>
        <begin position="216"/>
        <end position="236"/>
    </location>
</feature>
<dbReference type="InterPro" id="IPR036259">
    <property type="entry name" value="MFS_trans_sf"/>
</dbReference>
<dbReference type="PANTHER" id="PTHR43124">
    <property type="entry name" value="PURINE EFFLUX PUMP PBUE"/>
    <property type="match status" value="1"/>
</dbReference>